<dbReference type="Gene3D" id="3.40.190.100">
    <property type="entry name" value="Glycine betaine-binding periplasmic protein, domain 2"/>
    <property type="match status" value="1"/>
</dbReference>
<dbReference type="EMBL" id="CAFAAO010000010">
    <property type="protein sequence ID" value="CAB4804998.1"/>
    <property type="molecule type" value="Genomic_DNA"/>
</dbReference>
<dbReference type="GO" id="GO:0043190">
    <property type="term" value="C:ATP-binding cassette (ABC) transporter complex"/>
    <property type="evidence" value="ECO:0007669"/>
    <property type="project" value="InterPro"/>
</dbReference>
<evidence type="ECO:0000313" key="7">
    <source>
        <dbReference type="EMBL" id="CAB5044669.1"/>
    </source>
</evidence>
<dbReference type="Gene3D" id="3.10.105.10">
    <property type="entry name" value="Dipeptide-binding Protein, Domain 3"/>
    <property type="match status" value="1"/>
</dbReference>
<dbReference type="Gene3D" id="3.40.190.10">
    <property type="entry name" value="Periplasmic binding protein-like II"/>
    <property type="match status" value="1"/>
</dbReference>
<protein>
    <submittedName>
        <fullName evidence="7">Unannotated protein</fullName>
    </submittedName>
</protein>
<name>A0A6J7STG7_9ZZZZ</name>
<feature type="domain" description="ABC-type glycine betaine transport system substrate-binding" evidence="1">
    <location>
        <begin position="50"/>
        <end position="309"/>
    </location>
</feature>
<evidence type="ECO:0000313" key="4">
    <source>
        <dbReference type="EMBL" id="CAB4804998.1"/>
    </source>
</evidence>
<evidence type="ECO:0000313" key="3">
    <source>
        <dbReference type="EMBL" id="CAB4741496.1"/>
    </source>
</evidence>
<dbReference type="EMBL" id="CAFBQG010000011">
    <property type="protein sequence ID" value="CAB5044669.1"/>
    <property type="molecule type" value="Genomic_DNA"/>
</dbReference>
<proteinExistence type="predicted"/>
<dbReference type="GO" id="GO:0022857">
    <property type="term" value="F:transmembrane transporter activity"/>
    <property type="evidence" value="ECO:0007669"/>
    <property type="project" value="InterPro"/>
</dbReference>
<evidence type="ECO:0000259" key="1">
    <source>
        <dbReference type="Pfam" id="PF04069"/>
    </source>
</evidence>
<evidence type="ECO:0000313" key="6">
    <source>
        <dbReference type="EMBL" id="CAB5016860.1"/>
    </source>
</evidence>
<accession>A0A6J7STG7</accession>
<dbReference type="PROSITE" id="PS51257">
    <property type="entry name" value="PROKAR_LIPOPROTEIN"/>
    <property type="match status" value="1"/>
</dbReference>
<dbReference type="InterPro" id="IPR007210">
    <property type="entry name" value="ABC_Gly_betaine_transp_sub-bd"/>
</dbReference>
<evidence type="ECO:0000313" key="2">
    <source>
        <dbReference type="EMBL" id="CAB4342952.1"/>
    </source>
</evidence>
<dbReference type="EMBL" id="CAFBIX010000104">
    <property type="protein sequence ID" value="CAB4851274.1"/>
    <property type="molecule type" value="Genomic_DNA"/>
</dbReference>
<dbReference type="SUPFAM" id="SSF53850">
    <property type="entry name" value="Periplasmic binding protein-like II"/>
    <property type="match status" value="1"/>
</dbReference>
<sequence>MIRNKKVAAKASVLAAAAALLLSACGGAGVDAGASAAPTGDAAACGSYAIAMHAWVGYTASAQVVTEVAKAAGCDISQVTLEEAGVTYDAMEAGSVDVVIEDWGGGRWKDWADRGALVEVGNNGNIGLIGMFVPQWMADEYPDITDSANLNKYADLFKNDESKGKGAWYEGPPGYTTIGEKLVAENKLNYTIISTGSEQALIDVFTKAAADKTAALGYFYEPQNFLAKVPLARIKFPANDWTDAEQASGLTDYPESPLMKLATPKVMDANDAFTKIVKNFSWTNADQNEVAADIESGTDPAVAAQKWIDAHADVVAGWLK</sequence>
<dbReference type="EMBL" id="CAESAD010000009">
    <property type="protein sequence ID" value="CAB4342952.1"/>
    <property type="molecule type" value="Genomic_DNA"/>
</dbReference>
<dbReference type="EMBL" id="CAFBPK010000008">
    <property type="protein sequence ID" value="CAB5016860.1"/>
    <property type="molecule type" value="Genomic_DNA"/>
</dbReference>
<gene>
    <name evidence="3" type="ORF">UFOPK2824_00176</name>
    <name evidence="4" type="ORF">UFOPK3037_00895</name>
    <name evidence="5" type="ORF">UFOPK3278_01444</name>
    <name evidence="2" type="ORF">UFOPK3925_01184</name>
    <name evidence="6" type="ORF">UFOPK4097_00686</name>
    <name evidence="7" type="ORF">UFOPK4301_00163</name>
</gene>
<dbReference type="AlphaFoldDB" id="A0A6J7STG7"/>
<dbReference type="Pfam" id="PF04069">
    <property type="entry name" value="OpuAC"/>
    <property type="match status" value="1"/>
</dbReference>
<evidence type="ECO:0000313" key="5">
    <source>
        <dbReference type="EMBL" id="CAB4851274.1"/>
    </source>
</evidence>
<reference evidence="7" key="1">
    <citation type="submission" date="2020-05" db="EMBL/GenBank/DDBJ databases">
        <authorList>
            <person name="Chiriac C."/>
            <person name="Salcher M."/>
            <person name="Ghai R."/>
            <person name="Kavagutti S V."/>
        </authorList>
    </citation>
    <scope>NUCLEOTIDE SEQUENCE</scope>
</reference>
<dbReference type="EMBL" id="CAEZZD010000014">
    <property type="protein sequence ID" value="CAB4741496.1"/>
    <property type="molecule type" value="Genomic_DNA"/>
</dbReference>
<organism evidence="7">
    <name type="scientific">freshwater metagenome</name>
    <dbReference type="NCBI Taxonomy" id="449393"/>
    <lineage>
        <taxon>unclassified sequences</taxon>
        <taxon>metagenomes</taxon>
        <taxon>ecological metagenomes</taxon>
    </lineage>
</organism>